<dbReference type="InterPro" id="IPR036649">
    <property type="entry name" value="Pyrophosphatase_sf"/>
</dbReference>
<evidence type="ECO:0000256" key="5">
    <source>
        <dbReference type="HAMAP-Rule" id="MF_00209"/>
    </source>
</evidence>
<dbReference type="Pfam" id="PF00719">
    <property type="entry name" value="Pyrophosphatase"/>
    <property type="match status" value="1"/>
</dbReference>
<dbReference type="RefSeq" id="WP_006993557.1">
    <property type="nucleotide sequence ID" value="NZ_JBBMQS010000008.1"/>
</dbReference>
<dbReference type="EC" id="3.6.1.1" evidence="5"/>
<evidence type="ECO:0000256" key="4">
    <source>
        <dbReference type="ARBA" id="ARBA00022842"/>
    </source>
</evidence>
<gene>
    <name evidence="5 6" type="primary">ppa</name>
    <name evidence="6" type="ORF">WNY77_14275</name>
</gene>
<dbReference type="Gene3D" id="3.90.80.10">
    <property type="entry name" value="Inorganic pyrophosphatase"/>
    <property type="match status" value="1"/>
</dbReference>
<feature type="binding site" evidence="5">
    <location>
        <position position="71"/>
    </location>
    <ligand>
        <name>Mg(2+)</name>
        <dbReference type="ChEBI" id="CHEBI:18420"/>
        <label>2</label>
    </ligand>
</feature>
<keyword evidence="2 5" id="KW-0479">Metal-binding</keyword>
<dbReference type="InterPro" id="IPR008162">
    <property type="entry name" value="Pyrophosphatase"/>
</dbReference>
<feature type="binding site" evidence="5">
    <location>
        <position position="66"/>
    </location>
    <ligand>
        <name>Mg(2+)</name>
        <dbReference type="ChEBI" id="CHEBI:18420"/>
        <label>1</label>
    </ligand>
</feature>
<feature type="binding site" evidence="5">
    <location>
        <position position="56"/>
    </location>
    <ligand>
        <name>substrate</name>
    </ligand>
</feature>
<comment type="cofactor">
    <cofactor evidence="1 5">
        <name>Mg(2+)</name>
        <dbReference type="ChEBI" id="CHEBI:18420"/>
    </cofactor>
</comment>
<dbReference type="CDD" id="cd00412">
    <property type="entry name" value="pyrophosphatase"/>
    <property type="match status" value="1"/>
</dbReference>
<keyword evidence="3 5" id="KW-0378">Hydrolase</keyword>
<feature type="binding site" evidence="5">
    <location>
        <position position="142"/>
    </location>
    <ligand>
        <name>substrate</name>
    </ligand>
</feature>
<comment type="caution">
    <text evidence="6">The sequence shown here is derived from an EMBL/GenBank/DDBJ whole genome shotgun (WGS) entry which is preliminary data.</text>
</comment>
<dbReference type="SUPFAM" id="SSF50324">
    <property type="entry name" value="Inorganic pyrophosphatase"/>
    <property type="match status" value="1"/>
</dbReference>
<comment type="subunit">
    <text evidence="5">Homohexamer.</text>
</comment>
<dbReference type="GO" id="GO:0004427">
    <property type="term" value="F:inorganic diphosphate phosphatase activity"/>
    <property type="evidence" value="ECO:0007669"/>
    <property type="project" value="UniProtKB-EC"/>
</dbReference>
<name>A0ABU9SXH3_9ALTE</name>
<feature type="binding site" evidence="5">
    <location>
        <position position="103"/>
    </location>
    <ligand>
        <name>Mg(2+)</name>
        <dbReference type="ChEBI" id="CHEBI:18420"/>
        <label>1</label>
    </ligand>
</feature>
<dbReference type="EMBL" id="JBBMQS010000008">
    <property type="protein sequence ID" value="MEM5498570.1"/>
    <property type="molecule type" value="Genomic_DNA"/>
</dbReference>
<feature type="binding site" evidence="5">
    <location>
        <position position="71"/>
    </location>
    <ligand>
        <name>Mg(2+)</name>
        <dbReference type="ChEBI" id="CHEBI:18420"/>
        <label>1</label>
    </ligand>
</feature>
<evidence type="ECO:0000313" key="6">
    <source>
        <dbReference type="EMBL" id="MEM5498570.1"/>
    </source>
</evidence>
<dbReference type="NCBIfam" id="NF002317">
    <property type="entry name" value="PRK01250.1"/>
    <property type="match status" value="1"/>
</dbReference>
<accession>A0ABU9SXH3</accession>
<dbReference type="Proteomes" id="UP001461163">
    <property type="component" value="Unassembled WGS sequence"/>
</dbReference>
<feature type="binding site" evidence="5">
    <location>
        <position position="44"/>
    </location>
    <ligand>
        <name>substrate</name>
    </ligand>
</feature>
<sequence length="177" mass="19636">MSLNDVPAGKNLPEEINVVIEIPAHSDPIKYEVDKDTGAIFVDRFMATCMHYPTNYGYINQTLSEDGDPADVLVMTPFPLLAGCVIKCRPVGVLKMTDESGTDAKILAVPVDKLSTIYRGIKDIGDVDELTLNQIEHFFSHYKDLEPGKWVKIDGWEDAESAKAEIVSSVERYKTEG</sequence>
<evidence type="ECO:0000256" key="1">
    <source>
        <dbReference type="ARBA" id="ARBA00001946"/>
    </source>
</evidence>
<keyword evidence="5" id="KW-0963">Cytoplasm</keyword>
<dbReference type="HAMAP" id="MF_00209">
    <property type="entry name" value="Inorganic_PPase"/>
    <property type="match status" value="1"/>
</dbReference>
<comment type="catalytic activity">
    <reaction evidence="5">
        <text>diphosphate + H2O = 2 phosphate + H(+)</text>
        <dbReference type="Rhea" id="RHEA:24576"/>
        <dbReference type="ChEBI" id="CHEBI:15377"/>
        <dbReference type="ChEBI" id="CHEBI:15378"/>
        <dbReference type="ChEBI" id="CHEBI:33019"/>
        <dbReference type="ChEBI" id="CHEBI:43474"/>
        <dbReference type="EC" id="3.6.1.1"/>
    </reaction>
</comment>
<comment type="function">
    <text evidence="5">Catalyzes the hydrolysis of inorganic pyrophosphate (PPi) forming two phosphate ions.</text>
</comment>
<organism evidence="6 7">
    <name type="scientific">Paraglaciecola mesophila</name>
    <dbReference type="NCBI Taxonomy" id="197222"/>
    <lineage>
        <taxon>Bacteria</taxon>
        <taxon>Pseudomonadati</taxon>
        <taxon>Pseudomonadota</taxon>
        <taxon>Gammaproteobacteria</taxon>
        <taxon>Alteromonadales</taxon>
        <taxon>Alteromonadaceae</taxon>
        <taxon>Paraglaciecola</taxon>
    </lineage>
</organism>
<proteinExistence type="inferred from homology"/>
<dbReference type="PANTHER" id="PTHR10286">
    <property type="entry name" value="INORGANIC PYROPHOSPHATASE"/>
    <property type="match status" value="1"/>
</dbReference>
<keyword evidence="4 5" id="KW-0460">Magnesium</keyword>
<evidence type="ECO:0000256" key="3">
    <source>
        <dbReference type="ARBA" id="ARBA00022801"/>
    </source>
</evidence>
<feature type="binding site" evidence="5">
    <location>
        <position position="30"/>
    </location>
    <ligand>
        <name>substrate</name>
    </ligand>
</feature>
<comment type="similarity">
    <text evidence="5">Belongs to the PPase family.</text>
</comment>
<reference evidence="6 7" key="1">
    <citation type="submission" date="2024-03" db="EMBL/GenBank/DDBJ databases">
        <title>Community enrichment and isolation of bacterial strains for fucoidan degradation.</title>
        <authorList>
            <person name="Sichert A."/>
        </authorList>
    </citation>
    <scope>NUCLEOTIDE SEQUENCE [LARGE SCALE GENOMIC DNA]</scope>
    <source>
        <strain evidence="6 7">AS12</strain>
    </source>
</reference>
<keyword evidence="7" id="KW-1185">Reference proteome</keyword>
<evidence type="ECO:0000256" key="2">
    <source>
        <dbReference type="ARBA" id="ARBA00022723"/>
    </source>
</evidence>
<evidence type="ECO:0000313" key="7">
    <source>
        <dbReference type="Proteomes" id="UP001461163"/>
    </source>
</evidence>
<protein>
    <recommendedName>
        <fullName evidence="5">Inorganic pyrophosphatase</fullName>
        <ecNumber evidence="5">3.6.1.1</ecNumber>
    </recommendedName>
    <alternativeName>
        <fullName evidence="5">Pyrophosphate phospho-hydrolase</fullName>
        <shortName evidence="5">PPase</shortName>
    </alternativeName>
</protein>
<comment type="subcellular location">
    <subcellularLocation>
        <location evidence="5">Cytoplasm</location>
    </subcellularLocation>
</comment>